<dbReference type="PRINTS" id="PR00081">
    <property type="entry name" value="GDHRDH"/>
</dbReference>
<comment type="caution">
    <text evidence="4">The sequence shown here is derived from an EMBL/GenBank/DDBJ whole genome shotgun (WGS) entry which is preliminary data.</text>
</comment>
<evidence type="ECO:0000313" key="5">
    <source>
        <dbReference type="Proteomes" id="UP000675284"/>
    </source>
</evidence>
<dbReference type="Gene3D" id="3.40.50.720">
    <property type="entry name" value="NAD(P)-binding Rossmann-like Domain"/>
    <property type="match status" value="1"/>
</dbReference>
<dbReference type="PRINTS" id="PR00080">
    <property type="entry name" value="SDRFAMILY"/>
</dbReference>
<dbReference type="InterPro" id="IPR002347">
    <property type="entry name" value="SDR_fam"/>
</dbReference>
<keyword evidence="2" id="KW-0560">Oxidoreductase</keyword>
<dbReference type="GO" id="GO:0016020">
    <property type="term" value="C:membrane"/>
    <property type="evidence" value="ECO:0007669"/>
    <property type="project" value="TreeGrafter"/>
</dbReference>
<dbReference type="SUPFAM" id="SSF51735">
    <property type="entry name" value="NAD(P)-binding Rossmann-fold domains"/>
    <property type="match status" value="1"/>
</dbReference>
<dbReference type="InterPro" id="IPR036291">
    <property type="entry name" value="NAD(P)-bd_dom_sf"/>
</dbReference>
<protein>
    <submittedName>
        <fullName evidence="4">SDR family oxidoreductase</fullName>
    </submittedName>
</protein>
<sequence>MQTKISGKKIIITGASSGIGERLTWHIAKNGGIPIILARSINKLEKIKEQIEKQFSVECYVYKVDLEHRKDRTQVIANILTEHQKIQGLINNAGIGIFEDVMHMNEEDIERMFQLNVHALIQITKQILPYFATLEGEAHIINIASQAGKLATPKAAIYSATKHAVLGFTNGLRQELTDSKIEVTAVNLGPVQTNFFLSADPDGTYQKNVQKYMLDPDQVAQKIIRYLFVKKREINLPWWMDAGSRLYQVLPGPMERVLKKQFAKK</sequence>
<gene>
    <name evidence="4" type="ORF">KCX74_11730</name>
</gene>
<evidence type="ECO:0000313" key="4">
    <source>
        <dbReference type="EMBL" id="MBR7796709.1"/>
    </source>
</evidence>
<dbReference type="Proteomes" id="UP000675284">
    <property type="component" value="Unassembled WGS sequence"/>
</dbReference>
<dbReference type="AlphaFoldDB" id="A0A941DX30"/>
<proteinExistence type="inferred from homology"/>
<dbReference type="GO" id="GO:0016491">
    <property type="term" value="F:oxidoreductase activity"/>
    <property type="evidence" value="ECO:0007669"/>
    <property type="project" value="UniProtKB-KW"/>
</dbReference>
<dbReference type="InterPro" id="IPR020904">
    <property type="entry name" value="Sc_DH/Rdtase_CS"/>
</dbReference>
<organism evidence="4 5">
    <name type="scientific">Virgibacillus salarius</name>
    <dbReference type="NCBI Taxonomy" id="447199"/>
    <lineage>
        <taxon>Bacteria</taxon>
        <taxon>Bacillati</taxon>
        <taxon>Bacillota</taxon>
        <taxon>Bacilli</taxon>
        <taxon>Bacillales</taxon>
        <taxon>Bacillaceae</taxon>
        <taxon>Virgibacillus</taxon>
    </lineage>
</organism>
<evidence type="ECO:0000256" key="3">
    <source>
        <dbReference type="RuleBase" id="RU000363"/>
    </source>
</evidence>
<dbReference type="Pfam" id="PF00106">
    <property type="entry name" value="adh_short"/>
    <property type="match status" value="1"/>
</dbReference>
<reference evidence="4" key="1">
    <citation type="submission" date="2021-04" db="EMBL/GenBank/DDBJ databases">
        <title>Isolation and polyphasic classification of algal microorganism.</title>
        <authorList>
            <person name="Wang S."/>
        </authorList>
    </citation>
    <scope>NUCLEOTIDE SEQUENCE</scope>
    <source>
        <strain evidence="4">720a</strain>
    </source>
</reference>
<keyword evidence="5" id="KW-1185">Reference proteome</keyword>
<dbReference type="PROSITE" id="PS00061">
    <property type="entry name" value="ADH_SHORT"/>
    <property type="match status" value="1"/>
</dbReference>
<dbReference type="RefSeq" id="WP_166530489.1">
    <property type="nucleotide sequence ID" value="NZ_JAGSOT010000033.1"/>
</dbReference>
<name>A0A941DX30_9BACI</name>
<dbReference type="EMBL" id="JAGSOT010000033">
    <property type="protein sequence ID" value="MBR7796709.1"/>
    <property type="molecule type" value="Genomic_DNA"/>
</dbReference>
<evidence type="ECO:0000256" key="2">
    <source>
        <dbReference type="ARBA" id="ARBA00023002"/>
    </source>
</evidence>
<dbReference type="PANTHER" id="PTHR44196">
    <property type="entry name" value="DEHYDROGENASE/REDUCTASE SDR FAMILY MEMBER 7B"/>
    <property type="match status" value="1"/>
</dbReference>
<dbReference type="PANTHER" id="PTHR44196:SF1">
    <property type="entry name" value="DEHYDROGENASE_REDUCTASE SDR FAMILY MEMBER 7B"/>
    <property type="match status" value="1"/>
</dbReference>
<evidence type="ECO:0000256" key="1">
    <source>
        <dbReference type="ARBA" id="ARBA00006484"/>
    </source>
</evidence>
<accession>A0A941DX30</accession>
<comment type="similarity">
    <text evidence="1 3">Belongs to the short-chain dehydrogenases/reductases (SDR) family.</text>
</comment>